<dbReference type="WBParaSite" id="PSU_v2.g8530.t1">
    <property type="protein sequence ID" value="PSU_v2.g8530.t1"/>
    <property type="gene ID" value="PSU_v2.g8530"/>
</dbReference>
<proteinExistence type="predicted"/>
<organism evidence="2 3">
    <name type="scientific">Panagrolaimus superbus</name>
    <dbReference type="NCBI Taxonomy" id="310955"/>
    <lineage>
        <taxon>Eukaryota</taxon>
        <taxon>Metazoa</taxon>
        <taxon>Ecdysozoa</taxon>
        <taxon>Nematoda</taxon>
        <taxon>Chromadorea</taxon>
        <taxon>Rhabditida</taxon>
        <taxon>Tylenchina</taxon>
        <taxon>Panagrolaimomorpha</taxon>
        <taxon>Panagrolaimoidea</taxon>
        <taxon>Panagrolaimidae</taxon>
        <taxon>Panagrolaimus</taxon>
    </lineage>
</organism>
<keyword evidence="1" id="KW-1133">Transmembrane helix</keyword>
<keyword evidence="1" id="KW-0472">Membrane</keyword>
<keyword evidence="2" id="KW-1185">Reference proteome</keyword>
<reference evidence="3" key="1">
    <citation type="submission" date="2022-11" db="UniProtKB">
        <authorList>
            <consortium name="WormBaseParasite"/>
        </authorList>
    </citation>
    <scope>IDENTIFICATION</scope>
</reference>
<dbReference type="Proteomes" id="UP000887577">
    <property type="component" value="Unplaced"/>
</dbReference>
<evidence type="ECO:0000313" key="3">
    <source>
        <dbReference type="WBParaSite" id="PSU_v2.g8530.t1"/>
    </source>
</evidence>
<keyword evidence="1" id="KW-0812">Transmembrane</keyword>
<accession>A0A914Z872</accession>
<name>A0A914Z872_9BILA</name>
<dbReference type="AlphaFoldDB" id="A0A914Z872"/>
<protein>
    <submittedName>
        <fullName evidence="3">Uncharacterized protein</fullName>
    </submittedName>
</protein>
<feature type="transmembrane region" description="Helical" evidence="1">
    <location>
        <begin position="40"/>
        <end position="57"/>
    </location>
</feature>
<sequence>MPENNFLDEWYDEDDFNSMEQYSTDTFTTLKYCSTGVFESLWPLLSSIIVFTFLQRILLSFDAYLSRKVIDILLGTLGISFLIYQNNL</sequence>
<evidence type="ECO:0000256" key="1">
    <source>
        <dbReference type="SAM" id="Phobius"/>
    </source>
</evidence>
<evidence type="ECO:0000313" key="2">
    <source>
        <dbReference type="Proteomes" id="UP000887577"/>
    </source>
</evidence>